<feature type="transmembrane region" description="Helical" evidence="1">
    <location>
        <begin position="111"/>
        <end position="132"/>
    </location>
</feature>
<protein>
    <recommendedName>
        <fullName evidence="4">Protein TraX</fullName>
    </recommendedName>
</protein>
<gene>
    <name evidence="2" type="ORF">HMPREF1863_00553</name>
</gene>
<comment type="caution">
    <text evidence="2">The sequence shown here is derived from an EMBL/GenBank/DDBJ whole genome shotgun (WGS) entry which is preliminary data.</text>
</comment>
<dbReference type="PATRIC" id="fig|755172.3.peg.528"/>
<evidence type="ECO:0008006" key="4">
    <source>
        <dbReference type="Google" id="ProtNLM"/>
    </source>
</evidence>
<keyword evidence="3" id="KW-1185">Reference proteome</keyword>
<name>A0A134AI92_9FIRM</name>
<evidence type="ECO:0000256" key="1">
    <source>
        <dbReference type="SAM" id="Phobius"/>
    </source>
</evidence>
<dbReference type="InterPro" id="IPR008875">
    <property type="entry name" value="TraX"/>
</dbReference>
<accession>A0A134AI92</accession>
<feature type="transmembrane region" description="Helical" evidence="1">
    <location>
        <begin position="245"/>
        <end position="264"/>
    </location>
</feature>
<dbReference type="AlphaFoldDB" id="A0A134AI92"/>
<feature type="transmembrane region" description="Helical" evidence="1">
    <location>
        <begin position="212"/>
        <end position="233"/>
    </location>
</feature>
<dbReference type="EMBL" id="LSDG01000019">
    <property type="protein sequence ID" value="KXB67365.1"/>
    <property type="molecule type" value="Genomic_DNA"/>
</dbReference>
<evidence type="ECO:0000313" key="2">
    <source>
        <dbReference type="EMBL" id="KXB67365.1"/>
    </source>
</evidence>
<evidence type="ECO:0000313" key="3">
    <source>
        <dbReference type="Proteomes" id="UP000070442"/>
    </source>
</evidence>
<feature type="transmembrane region" description="Helical" evidence="1">
    <location>
        <begin position="138"/>
        <end position="155"/>
    </location>
</feature>
<keyword evidence="1" id="KW-0812">Transmembrane</keyword>
<reference evidence="3" key="1">
    <citation type="submission" date="2016-01" db="EMBL/GenBank/DDBJ databases">
        <authorList>
            <person name="Mitreva M."/>
            <person name="Pepin K.H."/>
            <person name="Mihindukulasuriya K.A."/>
            <person name="Fulton R."/>
            <person name="Fronick C."/>
            <person name="O'Laughlin M."/>
            <person name="Miner T."/>
            <person name="Herter B."/>
            <person name="Rosa B.A."/>
            <person name="Cordes M."/>
            <person name="Tomlinson C."/>
            <person name="Wollam A."/>
            <person name="Palsikar V.B."/>
            <person name="Mardis E.R."/>
            <person name="Wilson R.K."/>
        </authorList>
    </citation>
    <scope>NUCLEOTIDE SEQUENCE [LARGE SCALE GENOMIC DNA]</scope>
    <source>
        <strain evidence="3">DNF00729</strain>
    </source>
</reference>
<proteinExistence type="predicted"/>
<dbReference type="Proteomes" id="UP000070442">
    <property type="component" value="Unassembled WGS sequence"/>
</dbReference>
<organism evidence="2 3">
    <name type="scientific">Aedoeadaptatus coxii</name>
    <dbReference type="NCBI Taxonomy" id="755172"/>
    <lineage>
        <taxon>Bacteria</taxon>
        <taxon>Bacillati</taxon>
        <taxon>Bacillota</taxon>
        <taxon>Tissierellia</taxon>
        <taxon>Tissierellales</taxon>
        <taxon>Peptoniphilaceae</taxon>
        <taxon>Aedoeadaptatus</taxon>
    </lineage>
</organism>
<keyword evidence="1" id="KW-0472">Membrane</keyword>
<feature type="transmembrane region" description="Helical" evidence="1">
    <location>
        <begin position="75"/>
        <end position="99"/>
    </location>
</feature>
<dbReference type="Pfam" id="PF05857">
    <property type="entry name" value="TraX"/>
    <property type="match status" value="1"/>
</dbReference>
<sequence length="265" mass="29912">MNSLLTAEGKASLLAKWEKEGGLSGNTLKVIACIFMFIDHLSQGVALNSIDFRVTDSLNSWGLPMIWGIPFPQTLATIGTLFGRIAFPIFCFLLVQGVLLSRDYKKQILRLLVFALISEIPFDLCCSGTPLYWDHQNVFFELAFGAATVAILRKMEDRFQGRKKSLLQALFFILIAVLCELLNFDYGLAGIIAIVLFYLAAWSRKRTMAMGLFGFLFEAPLYGMVYLSLPLIHAYNGKRGRGSRYGFYIFYPGHLLLLYLLSLWI</sequence>
<dbReference type="STRING" id="755172.HMPREF1863_00553"/>
<dbReference type="OrthoDB" id="9781069at2"/>
<keyword evidence="1" id="KW-1133">Transmembrane helix</keyword>
<dbReference type="RefSeq" id="WP_068367089.1">
    <property type="nucleotide sequence ID" value="NZ_CAMQER010000119.1"/>
</dbReference>
<feature type="transmembrane region" description="Helical" evidence="1">
    <location>
        <begin position="167"/>
        <end position="200"/>
    </location>
</feature>